<keyword evidence="7" id="KW-0238">DNA-binding</keyword>
<dbReference type="SUPFAM" id="SSF56349">
    <property type="entry name" value="DNA breaking-rejoining enzymes"/>
    <property type="match status" value="1"/>
</dbReference>
<dbReference type="Proteomes" id="UP000830375">
    <property type="component" value="Unassembled WGS sequence"/>
</dbReference>
<dbReference type="CDD" id="cd09275">
    <property type="entry name" value="RNase_HI_RT_DIRS1"/>
    <property type="match status" value="1"/>
</dbReference>
<evidence type="ECO:0000313" key="12">
    <source>
        <dbReference type="Proteomes" id="UP000830375"/>
    </source>
</evidence>
<protein>
    <submittedName>
        <fullName evidence="11">ORF V: Enzymatic polyprotein</fullName>
    </submittedName>
</protein>
<feature type="region of interest" description="Disordered" evidence="9">
    <location>
        <begin position="385"/>
        <end position="429"/>
    </location>
</feature>
<gene>
    <name evidence="11" type="ORF">H4Q32_022626</name>
</gene>
<keyword evidence="3" id="KW-0540">Nuclease</keyword>
<keyword evidence="8" id="KW-0233">DNA recombination</keyword>
<dbReference type="InterPro" id="IPR043502">
    <property type="entry name" value="DNA/RNA_pol_sf"/>
</dbReference>
<keyword evidence="2" id="KW-0548">Nucleotidyltransferase</keyword>
<sequence length="1335" mass="147074">MRHPGSPVEPVSLLGGSGLNELHSRVFLGCRNICCAVCCTFSHSTISCPFINPSIPPCPESSQPKSISYVPRLMDTPATPTPTFRLRPSSSDSQVCACFNSGKCFSHGFHPGVESLPSQSLICPNLQSALAEPETVDSPIGVATRKFLGKKRLIIDLSSPHNSQFPSINSLILLEEFSLHYHDIDQAITLIKDADYVPAARLLTTQKLFSELGIPLAQDKTEGPRTSIKFLGINLEKFLASLPKEKIDRTVLVASTLLTNSSCSKRELLFILGHLNFVIRIIPQGRPFISHLLSLASSADALEDHISLTDSNSSCVYKRFGEHLQRKHALNHMCNQSNREAGHHRRVLFKEGAFTSVPRGSGPASAEAERQLHSWGSQLDLLEGMETGEPLSPSSPGGSGAHSQGSEARSAATSPPSRISSSEEVESECVEVAPQSPQYEELLASDASDGYVSHRLGGPHLTWHINCLEMLAVFRALNNFLPDLIGRHVLVRTDNTAVVYYINHQGGLHSCPLYKLAHQILVWSQDKLLSLRAVHVSGHLNMGADILSRQGQRLREWMLHPEVVKQIWRVFGQAQVDLFVTQENVQCPHWFSQTHPAPLGLDAMVQTWPSLRLYAFPPIILLPGVLERVRRDGVRLLLVAPYWPARAWFSDLISLLDGSPWEIPVRRDLLSQAGGTILHPRPELWKLWSSLHEETVCPEVAWCEHCQQDPVNCPVGTVLEFLQDRFSAGLAHSTLRVYVAAISAHHTPLGGMSVCKDPLVVRFLRGALRLRPPVRPRVPTWDLVVVLEALCGPPFEPIEESSDHHLSVKTVLLLALTSLKRVGDLQALSVAPSHLKFALAWLKLFFTPDRGMSRRSPLQHHGLSHSRPSVLLPFGIRTSRSLIVCVQFEHWTHTSTELPCGENLTNCLSAYEFLDLLSPLGVKAHSTRGISASKAFMSGVPMQDICDAAGWSTPLTFVRFYDLDLRVAPGSSVLPECRLQRTCFKASWSVTSPAYDVLLLYWTDYTCDSERVYAEGVPQSVCRRSASFPSGNRGYSHNLRRSLPHGPPQLADLPQQLSSSVLFKLYPLVAAASLWGKEWSATSIIVHCDNEATVHCINKEIKTAGIRGRPAPNPSSSLFRTDIPVNHPLRHLLEASIDSILNLRKSQSKLPSHPLFTDDFNRPATRFWFQKHLKSVLLLSGTPADIFSSHSFRIGAATTEAQKGLSQQQIQALGRWSSEAFKSYIQSDRSLIKEAHRTLHPTPVGASHLLRRTAAAAPAAAGAPSLSPCCRSSVCSRRSLIHSAPMPQHFCSRKSLFLYSTAAVPAGAPPVFSPMPPGECPGLGDDYRALSRTAR</sequence>
<feature type="compositionally biased region" description="Low complexity" evidence="9">
    <location>
        <begin position="388"/>
        <end position="422"/>
    </location>
</feature>
<evidence type="ECO:0000256" key="9">
    <source>
        <dbReference type="SAM" id="MobiDB-lite"/>
    </source>
</evidence>
<dbReference type="InterPro" id="IPR013762">
    <property type="entry name" value="Integrase-like_cat_sf"/>
</dbReference>
<evidence type="ECO:0000256" key="2">
    <source>
        <dbReference type="ARBA" id="ARBA00022695"/>
    </source>
</evidence>
<dbReference type="InterPro" id="IPR011010">
    <property type="entry name" value="DNA_brk_join_enz"/>
</dbReference>
<dbReference type="EMBL" id="JACTAM010000010">
    <property type="protein sequence ID" value="KAI2660031.1"/>
    <property type="molecule type" value="Genomic_DNA"/>
</dbReference>
<keyword evidence="4" id="KW-0255">Endonuclease</keyword>
<evidence type="ECO:0000256" key="6">
    <source>
        <dbReference type="ARBA" id="ARBA00022918"/>
    </source>
</evidence>
<evidence type="ECO:0000256" key="4">
    <source>
        <dbReference type="ARBA" id="ARBA00022759"/>
    </source>
</evidence>
<evidence type="ECO:0000256" key="1">
    <source>
        <dbReference type="ARBA" id="ARBA00022679"/>
    </source>
</evidence>
<dbReference type="SUPFAM" id="SSF47823">
    <property type="entry name" value="lambda integrase-like, N-terminal domain"/>
    <property type="match status" value="1"/>
</dbReference>
<evidence type="ECO:0000313" key="11">
    <source>
        <dbReference type="EMBL" id="KAI2660031.1"/>
    </source>
</evidence>
<name>A0ABQ8MBS8_LABRO</name>
<dbReference type="Gene3D" id="1.10.443.10">
    <property type="entry name" value="Intergrase catalytic core"/>
    <property type="match status" value="1"/>
</dbReference>
<dbReference type="Pfam" id="PF17917">
    <property type="entry name" value="RT_RNaseH"/>
    <property type="match status" value="1"/>
</dbReference>
<reference evidence="11 12" key="1">
    <citation type="submission" date="2022-01" db="EMBL/GenBank/DDBJ databases">
        <title>A high-quality chromosome-level genome assembly of rohu carp, Labeo rohita.</title>
        <authorList>
            <person name="Arick M.A. II"/>
            <person name="Hsu C.-Y."/>
            <person name="Magbanua Z."/>
            <person name="Pechanova O."/>
            <person name="Grover C."/>
            <person name="Miller E."/>
            <person name="Thrash A."/>
            <person name="Ezzel L."/>
            <person name="Alam S."/>
            <person name="Benzie J."/>
            <person name="Hamilton M."/>
            <person name="Karsi A."/>
            <person name="Lawrence M.L."/>
            <person name="Peterson D.G."/>
        </authorList>
    </citation>
    <scope>NUCLEOTIDE SEQUENCE [LARGE SCALE GENOMIC DNA]</scope>
    <source>
        <strain evidence="12">BAU-BD-2019</strain>
        <tissue evidence="11">Blood</tissue>
    </source>
</reference>
<keyword evidence="5" id="KW-0378">Hydrolase</keyword>
<evidence type="ECO:0000256" key="8">
    <source>
        <dbReference type="ARBA" id="ARBA00023172"/>
    </source>
</evidence>
<proteinExistence type="predicted"/>
<dbReference type="Gene3D" id="1.10.150.130">
    <property type="match status" value="1"/>
</dbReference>
<keyword evidence="6" id="KW-0695">RNA-directed DNA polymerase</keyword>
<accession>A0ABQ8MBS8</accession>
<evidence type="ECO:0000256" key="7">
    <source>
        <dbReference type="ARBA" id="ARBA00023125"/>
    </source>
</evidence>
<keyword evidence="1" id="KW-0808">Transferase</keyword>
<evidence type="ECO:0000256" key="3">
    <source>
        <dbReference type="ARBA" id="ARBA00022722"/>
    </source>
</evidence>
<feature type="domain" description="Reverse transcriptase RNase H-like" evidence="10">
    <location>
        <begin position="451"/>
        <end position="504"/>
    </location>
</feature>
<evidence type="ECO:0000256" key="5">
    <source>
        <dbReference type="ARBA" id="ARBA00022801"/>
    </source>
</evidence>
<dbReference type="SUPFAM" id="SSF56672">
    <property type="entry name" value="DNA/RNA polymerases"/>
    <property type="match status" value="1"/>
</dbReference>
<dbReference type="InterPro" id="IPR041373">
    <property type="entry name" value="RT_RNaseH"/>
</dbReference>
<dbReference type="PANTHER" id="PTHR33050:SF7">
    <property type="entry name" value="RIBONUCLEASE H"/>
    <property type="match status" value="1"/>
</dbReference>
<dbReference type="PANTHER" id="PTHR33050">
    <property type="entry name" value="REVERSE TRANSCRIPTASE DOMAIN-CONTAINING PROTEIN"/>
    <property type="match status" value="1"/>
</dbReference>
<keyword evidence="12" id="KW-1185">Reference proteome</keyword>
<dbReference type="InterPro" id="IPR052055">
    <property type="entry name" value="Hepadnavirus_pol/RT"/>
</dbReference>
<evidence type="ECO:0000259" key="10">
    <source>
        <dbReference type="Pfam" id="PF17917"/>
    </source>
</evidence>
<comment type="caution">
    <text evidence="11">The sequence shown here is derived from an EMBL/GenBank/DDBJ whole genome shotgun (WGS) entry which is preliminary data.</text>
</comment>
<organism evidence="11 12">
    <name type="scientific">Labeo rohita</name>
    <name type="common">Indian major carp</name>
    <name type="synonym">Cyprinus rohita</name>
    <dbReference type="NCBI Taxonomy" id="84645"/>
    <lineage>
        <taxon>Eukaryota</taxon>
        <taxon>Metazoa</taxon>
        <taxon>Chordata</taxon>
        <taxon>Craniata</taxon>
        <taxon>Vertebrata</taxon>
        <taxon>Euteleostomi</taxon>
        <taxon>Actinopterygii</taxon>
        <taxon>Neopterygii</taxon>
        <taxon>Teleostei</taxon>
        <taxon>Ostariophysi</taxon>
        <taxon>Cypriniformes</taxon>
        <taxon>Cyprinidae</taxon>
        <taxon>Labeoninae</taxon>
        <taxon>Labeonini</taxon>
        <taxon>Labeo</taxon>
    </lineage>
</organism>
<dbReference type="InterPro" id="IPR010998">
    <property type="entry name" value="Integrase_recombinase_N"/>
</dbReference>